<proteinExistence type="predicted"/>
<sequence length="322" mass="35123">MHSYFGPRQDDSLVGHLCTPPPDATLSVAPRQLREAHGSAGTEQPAFGGPRKEKGTFIAPEGYMILAAPPGTCLWQKIVWFRTLRRTSGEGVLILVIYGKQLRAGECWSRGTAGALLGCNQVIMAPNNIRMSGGKAEKNEHTNTAGRMVTGGTRQRWTGMDTSSYSLGVTKEQDAELRQSEGVGKDIDWSKEEGDKFYSLTEYSDCKSSDAVQSDAEDNLSSELETSLSSAIGPIFKQRQYKRSKRQSGTAAAEVVETEHNAAAIIWDYSGISLCTPEKAVETCPLRFSDRGGSGEDVSKVHSEETMLQLIYGTIKELQTET</sequence>
<evidence type="ECO:0000256" key="1">
    <source>
        <dbReference type="SAM" id="MobiDB-lite"/>
    </source>
</evidence>
<comment type="caution">
    <text evidence="2">The sequence shown here is derived from an EMBL/GenBank/DDBJ whole genome shotgun (WGS) entry which is preliminary data.</text>
</comment>
<evidence type="ECO:0000313" key="3">
    <source>
        <dbReference type="Proteomes" id="UP001066276"/>
    </source>
</evidence>
<keyword evidence="3" id="KW-1185">Reference proteome</keyword>
<accession>A0AAV7W4M3</accession>
<gene>
    <name evidence="2" type="ORF">NDU88_003311</name>
</gene>
<name>A0AAV7W4M3_PLEWA</name>
<reference evidence="2" key="1">
    <citation type="journal article" date="2022" name="bioRxiv">
        <title>Sequencing and chromosome-scale assembly of the giantPleurodeles waltlgenome.</title>
        <authorList>
            <person name="Brown T."/>
            <person name="Elewa A."/>
            <person name="Iarovenko S."/>
            <person name="Subramanian E."/>
            <person name="Araus A.J."/>
            <person name="Petzold A."/>
            <person name="Susuki M."/>
            <person name="Suzuki K.-i.T."/>
            <person name="Hayashi T."/>
            <person name="Toyoda A."/>
            <person name="Oliveira C."/>
            <person name="Osipova E."/>
            <person name="Leigh N.D."/>
            <person name="Simon A."/>
            <person name="Yun M.H."/>
        </authorList>
    </citation>
    <scope>NUCLEOTIDE SEQUENCE</scope>
    <source>
        <strain evidence="2">20211129_DDA</strain>
        <tissue evidence="2">Liver</tissue>
    </source>
</reference>
<dbReference type="EMBL" id="JANPWB010000002">
    <property type="protein sequence ID" value="KAJ1207921.1"/>
    <property type="molecule type" value="Genomic_DNA"/>
</dbReference>
<protein>
    <submittedName>
        <fullName evidence="2">Uncharacterized protein</fullName>
    </submittedName>
</protein>
<organism evidence="2 3">
    <name type="scientific">Pleurodeles waltl</name>
    <name type="common">Iberian ribbed newt</name>
    <dbReference type="NCBI Taxonomy" id="8319"/>
    <lineage>
        <taxon>Eukaryota</taxon>
        <taxon>Metazoa</taxon>
        <taxon>Chordata</taxon>
        <taxon>Craniata</taxon>
        <taxon>Vertebrata</taxon>
        <taxon>Euteleostomi</taxon>
        <taxon>Amphibia</taxon>
        <taxon>Batrachia</taxon>
        <taxon>Caudata</taxon>
        <taxon>Salamandroidea</taxon>
        <taxon>Salamandridae</taxon>
        <taxon>Pleurodelinae</taxon>
        <taxon>Pleurodeles</taxon>
    </lineage>
</organism>
<feature type="region of interest" description="Disordered" evidence="1">
    <location>
        <begin position="34"/>
        <end position="53"/>
    </location>
</feature>
<dbReference type="AlphaFoldDB" id="A0AAV7W4M3"/>
<dbReference type="Proteomes" id="UP001066276">
    <property type="component" value="Chromosome 1_2"/>
</dbReference>
<evidence type="ECO:0000313" key="2">
    <source>
        <dbReference type="EMBL" id="KAJ1207921.1"/>
    </source>
</evidence>